<organism evidence="2 3">
    <name type="scientific">Datura stramonium</name>
    <name type="common">Jimsonweed</name>
    <name type="synonym">Common thornapple</name>
    <dbReference type="NCBI Taxonomy" id="4076"/>
    <lineage>
        <taxon>Eukaryota</taxon>
        <taxon>Viridiplantae</taxon>
        <taxon>Streptophyta</taxon>
        <taxon>Embryophyta</taxon>
        <taxon>Tracheophyta</taxon>
        <taxon>Spermatophyta</taxon>
        <taxon>Magnoliopsida</taxon>
        <taxon>eudicotyledons</taxon>
        <taxon>Gunneridae</taxon>
        <taxon>Pentapetalae</taxon>
        <taxon>asterids</taxon>
        <taxon>lamiids</taxon>
        <taxon>Solanales</taxon>
        <taxon>Solanaceae</taxon>
        <taxon>Solanoideae</taxon>
        <taxon>Datureae</taxon>
        <taxon>Datura</taxon>
    </lineage>
</organism>
<feature type="compositionally biased region" description="Low complexity" evidence="1">
    <location>
        <begin position="28"/>
        <end position="37"/>
    </location>
</feature>
<dbReference type="Proteomes" id="UP000823775">
    <property type="component" value="Unassembled WGS sequence"/>
</dbReference>
<reference evidence="2 3" key="1">
    <citation type="journal article" date="2021" name="BMC Genomics">
        <title>Datura genome reveals duplications of psychoactive alkaloid biosynthetic genes and high mutation rate following tissue culture.</title>
        <authorList>
            <person name="Rajewski A."/>
            <person name="Carter-House D."/>
            <person name="Stajich J."/>
            <person name="Litt A."/>
        </authorList>
    </citation>
    <scope>NUCLEOTIDE SEQUENCE [LARGE SCALE GENOMIC DNA]</scope>
    <source>
        <strain evidence="2">AR-01</strain>
    </source>
</reference>
<evidence type="ECO:0000313" key="3">
    <source>
        <dbReference type="Proteomes" id="UP000823775"/>
    </source>
</evidence>
<comment type="caution">
    <text evidence="2">The sequence shown here is derived from an EMBL/GenBank/DDBJ whole genome shotgun (WGS) entry which is preliminary data.</text>
</comment>
<name>A0ABS8WRH3_DATST</name>
<dbReference type="EMBL" id="JACEIK010009197">
    <property type="protein sequence ID" value="MCE3052082.1"/>
    <property type="molecule type" value="Genomic_DNA"/>
</dbReference>
<evidence type="ECO:0000256" key="1">
    <source>
        <dbReference type="SAM" id="MobiDB-lite"/>
    </source>
</evidence>
<evidence type="ECO:0000313" key="2">
    <source>
        <dbReference type="EMBL" id="MCE3052082.1"/>
    </source>
</evidence>
<feature type="region of interest" description="Disordered" evidence="1">
    <location>
        <begin position="1"/>
        <end position="67"/>
    </location>
</feature>
<proteinExistence type="predicted"/>
<accession>A0ABS8WRH3</accession>
<sequence length="115" mass="12505">ITLGLPTRNIARQQAANPQSNEEDDSSADTSSSSGNDFDSNEGSGNEAISSLAEVSEPMRGDVIKGKMPGFRDSLCWQVKGAEKHFQEGLSTTSRGHLKHNITEEVRIIDFELPE</sequence>
<protein>
    <submittedName>
        <fullName evidence="2">Uncharacterized protein</fullName>
    </submittedName>
</protein>
<feature type="non-terminal residue" evidence="2">
    <location>
        <position position="1"/>
    </location>
</feature>
<gene>
    <name evidence="2" type="ORF">HAX54_051527</name>
</gene>
<keyword evidence="3" id="KW-1185">Reference proteome</keyword>
<feature type="compositionally biased region" description="Polar residues" evidence="1">
    <location>
        <begin position="10"/>
        <end position="19"/>
    </location>
</feature>